<keyword evidence="2" id="KW-1185">Reference proteome</keyword>
<dbReference type="RefSeq" id="WP_315605990.1">
    <property type="nucleotide sequence ID" value="NZ_CP130318.1"/>
</dbReference>
<name>A0AA96LFR1_9BACL</name>
<dbReference type="KEGG" id="paun:MJA45_03945"/>
<dbReference type="AlphaFoldDB" id="A0AA96LFR1"/>
<organism evidence="1 2">
    <name type="scientific">Paenibacillus aurantius</name>
    <dbReference type="NCBI Taxonomy" id="2918900"/>
    <lineage>
        <taxon>Bacteria</taxon>
        <taxon>Bacillati</taxon>
        <taxon>Bacillota</taxon>
        <taxon>Bacilli</taxon>
        <taxon>Bacillales</taxon>
        <taxon>Paenibacillaceae</taxon>
        <taxon>Paenibacillus</taxon>
    </lineage>
</organism>
<accession>A0AA96LFR1</accession>
<reference evidence="1 2" key="1">
    <citation type="submission" date="2022-02" db="EMBL/GenBank/DDBJ databases">
        <title>Paenibacillus sp. MBLB1776 Whole Genome Shotgun Sequencing.</title>
        <authorList>
            <person name="Hwang C.Y."/>
            <person name="Cho E.-S."/>
            <person name="Seo M.-J."/>
        </authorList>
    </citation>
    <scope>NUCLEOTIDE SEQUENCE [LARGE SCALE GENOMIC DNA]</scope>
    <source>
        <strain evidence="1 2">MBLB1776</strain>
    </source>
</reference>
<protein>
    <submittedName>
        <fullName evidence="1">Uncharacterized protein</fullName>
    </submittedName>
</protein>
<evidence type="ECO:0000313" key="2">
    <source>
        <dbReference type="Proteomes" id="UP001305702"/>
    </source>
</evidence>
<gene>
    <name evidence="1" type="ORF">MJA45_03945</name>
</gene>
<dbReference type="EMBL" id="CP130318">
    <property type="protein sequence ID" value="WNQ12213.1"/>
    <property type="molecule type" value="Genomic_DNA"/>
</dbReference>
<sequence length="354" mass="41841">MDVQVPLTTSAQKFKSKFCQWAQSNLPEHGTRKFTNSLDNVLMSHLFERDNDVQIIIRNLVDSKELSFSYKGEELLTAPDSRMENLYIGIIMPSWERGLRHICRDEHVYDVVSWFFHYASQYVARSRMIDVIASINLVYGRTCDFRGHKMIRFLKEKSNCKNSLELALKSEAVPIYKERLSSNERQLFYLIEQSNSLDPFVHRIHFNFLNSCKLLNSGFYEEAITSLDKTVDVIQQYARERMNINGSDNQRDLTLTAFEMSGEEKHQLARLYDIRNFFGGHPSMSKWWDFSEIFDEDIDQFFVAVKKVINRLMVHENSHRVVEKSPVLWSTWFLDNAMILWDAVWFERIQKNIR</sequence>
<evidence type="ECO:0000313" key="1">
    <source>
        <dbReference type="EMBL" id="WNQ12213.1"/>
    </source>
</evidence>
<dbReference type="Proteomes" id="UP001305702">
    <property type="component" value="Chromosome"/>
</dbReference>
<proteinExistence type="predicted"/>